<accession>A0A9Q9P1X6</accession>
<reference evidence="2" key="1">
    <citation type="submission" date="2022-09" db="EMBL/GenBank/DDBJ databases">
        <title>Emergence of IncN[pMLST15] plasmids harboring a novel non-Tn4401-elements driving KPC-2 carbapenem-resistance.</title>
        <authorList>
            <person name="Yao Y."/>
            <person name="Falgenhauer L."/>
            <person name="Falgenhauer J."/>
            <person name="Imirzalioglu C."/>
            <person name="Chakraborty T."/>
        </authorList>
    </citation>
    <scope>NUCLEOTIDE SEQUENCE</scope>
    <source>
        <strain evidence="2">NRZ-33665</strain>
        <plasmid evidence="2">pKV33665-KPC2</plasmid>
    </source>
</reference>
<evidence type="ECO:0000256" key="1">
    <source>
        <dbReference type="SAM" id="Phobius"/>
    </source>
</evidence>
<geneLocation type="plasmid" evidence="2">
    <name>pKV33665-KPC2</name>
</geneLocation>
<dbReference type="EMBL" id="CP104939">
    <property type="protein sequence ID" value="UYA93092.1"/>
    <property type="molecule type" value="Genomic_DNA"/>
</dbReference>
<name>A0A9Q9P1X6_KLEVA</name>
<keyword evidence="1" id="KW-0472">Membrane</keyword>
<sequence>MLSDQRGKARLAACVMSQFRLFKIEFGTKQDPNRGQAHGNGIALFRFRTRKPGRQRGEILLWLSEWHNRMGGLEERGLPSNLRATEMEVRGMIELIIAILTLIAAVLQLINWFL</sequence>
<protein>
    <submittedName>
        <fullName evidence="2">Uncharacterized protein</fullName>
    </submittedName>
</protein>
<dbReference type="AlphaFoldDB" id="A0A9Q9P1X6"/>
<keyword evidence="2" id="KW-0614">Plasmid</keyword>
<organism evidence="2">
    <name type="scientific">Klebsiella variicola</name>
    <dbReference type="NCBI Taxonomy" id="244366"/>
    <lineage>
        <taxon>Bacteria</taxon>
        <taxon>Pseudomonadati</taxon>
        <taxon>Pseudomonadota</taxon>
        <taxon>Gammaproteobacteria</taxon>
        <taxon>Enterobacterales</taxon>
        <taxon>Enterobacteriaceae</taxon>
        <taxon>Klebsiella/Raoultella group</taxon>
        <taxon>Klebsiella</taxon>
        <taxon>Klebsiella pneumoniae complex</taxon>
    </lineage>
</organism>
<proteinExistence type="predicted"/>
<feature type="transmembrane region" description="Helical" evidence="1">
    <location>
        <begin position="92"/>
        <end position="113"/>
    </location>
</feature>
<keyword evidence="1" id="KW-0812">Transmembrane</keyword>
<keyword evidence="1" id="KW-1133">Transmembrane helix</keyword>
<gene>
    <name evidence="2" type="ORF">KKR95_p00180</name>
</gene>
<evidence type="ECO:0000313" key="2">
    <source>
        <dbReference type="EMBL" id="UYA93092.1"/>
    </source>
</evidence>